<accession>A0AAD7MUR4</accession>
<reference evidence="2" key="1">
    <citation type="submission" date="2023-03" db="EMBL/GenBank/DDBJ databases">
        <title>Massive genome expansion in bonnet fungi (Mycena s.s.) driven by repeated elements and novel gene families across ecological guilds.</title>
        <authorList>
            <consortium name="Lawrence Berkeley National Laboratory"/>
            <person name="Harder C.B."/>
            <person name="Miyauchi S."/>
            <person name="Viragh M."/>
            <person name="Kuo A."/>
            <person name="Thoen E."/>
            <person name="Andreopoulos B."/>
            <person name="Lu D."/>
            <person name="Skrede I."/>
            <person name="Drula E."/>
            <person name="Henrissat B."/>
            <person name="Morin E."/>
            <person name="Kohler A."/>
            <person name="Barry K."/>
            <person name="LaButti K."/>
            <person name="Morin E."/>
            <person name="Salamov A."/>
            <person name="Lipzen A."/>
            <person name="Mereny Z."/>
            <person name="Hegedus B."/>
            <person name="Baldrian P."/>
            <person name="Stursova M."/>
            <person name="Weitz H."/>
            <person name="Taylor A."/>
            <person name="Grigoriev I.V."/>
            <person name="Nagy L.G."/>
            <person name="Martin F."/>
            <person name="Kauserud H."/>
        </authorList>
    </citation>
    <scope>NUCLEOTIDE SEQUENCE</scope>
    <source>
        <strain evidence="2">CBHHK182m</strain>
    </source>
</reference>
<proteinExistence type="predicted"/>
<gene>
    <name evidence="2" type="ORF">B0H16DRAFT_1732563</name>
</gene>
<keyword evidence="3" id="KW-1185">Reference proteome</keyword>
<feature type="region of interest" description="Disordered" evidence="1">
    <location>
        <begin position="23"/>
        <end position="49"/>
    </location>
</feature>
<dbReference type="EMBL" id="JARKIB010000142">
    <property type="protein sequence ID" value="KAJ7732835.1"/>
    <property type="molecule type" value="Genomic_DNA"/>
</dbReference>
<name>A0AAD7MUR4_9AGAR</name>
<evidence type="ECO:0000313" key="3">
    <source>
        <dbReference type="Proteomes" id="UP001215598"/>
    </source>
</evidence>
<organism evidence="2 3">
    <name type="scientific">Mycena metata</name>
    <dbReference type="NCBI Taxonomy" id="1033252"/>
    <lineage>
        <taxon>Eukaryota</taxon>
        <taxon>Fungi</taxon>
        <taxon>Dikarya</taxon>
        <taxon>Basidiomycota</taxon>
        <taxon>Agaricomycotina</taxon>
        <taxon>Agaricomycetes</taxon>
        <taxon>Agaricomycetidae</taxon>
        <taxon>Agaricales</taxon>
        <taxon>Marasmiineae</taxon>
        <taxon>Mycenaceae</taxon>
        <taxon>Mycena</taxon>
    </lineage>
</organism>
<feature type="region of interest" description="Disordered" evidence="1">
    <location>
        <begin position="458"/>
        <end position="511"/>
    </location>
</feature>
<evidence type="ECO:0000313" key="2">
    <source>
        <dbReference type="EMBL" id="KAJ7732835.1"/>
    </source>
</evidence>
<comment type="caution">
    <text evidence="2">The sequence shown here is derived from an EMBL/GenBank/DDBJ whole genome shotgun (WGS) entry which is preliminary data.</text>
</comment>
<sequence>MTERTKNEATHLDRLIIHRIHTLNPQPDPKQQQHRPCHGPFPRKTPVSSPITFSPLYRQLHTDNKLVQAVTSTLWNELPLLAIAEAHKKRAEDLVARGTTGDEPGHLREVNIDYAKYLLLYPGRNSEEYRKILERARLLERVILEIDPSSPTNYIIPEPPPSSQLRGFIASVGVWTSGITPRFLVSVGVWASSMATRFLACIGAWAPGFSTLSQRPRGFIASAGVWTSEIWLPVDATVSERAINRDQYERLTSRSWPLTQEDAHLSNKLAQDVTSTLWNELPLLAIAEAHKNRAENLVARGTTGDEPGHLREVYIDYAKYLLLYPGRNSEEYLKILERARLLKRVILEIDPSSPTNYTIPEPQPSSQLRGFIASVGVWTSSITQRTPFLASIRAWAPGFPTLLQRTWGFIASVGVWTSTIGTRLGAWVPSILARPIVPLGGASTRALSTNQDARLLGTGLQDVRSPNDDPLGPGGTPADAPDDGHKLAAPAGPDSHASLTPGGAPPATPEEAEIPSPAVVAVKELAPSRPDAPLDRGAPDVQAQMPFPPSLARPQALPSLPFNSWTVPAGMQDMAPSPPSITVPLSADWNPSSSMPSLPFESWSIRTDLPSVPPWPPSLTIPLAGAADFPDHG</sequence>
<protein>
    <submittedName>
        <fullName evidence="2">Uncharacterized protein</fullName>
    </submittedName>
</protein>
<evidence type="ECO:0000256" key="1">
    <source>
        <dbReference type="SAM" id="MobiDB-lite"/>
    </source>
</evidence>
<dbReference type="AlphaFoldDB" id="A0AAD7MUR4"/>
<dbReference type="Proteomes" id="UP001215598">
    <property type="component" value="Unassembled WGS sequence"/>
</dbReference>